<dbReference type="EMBL" id="CP059472">
    <property type="protein sequence ID" value="QMS99033.1"/>
    <property type="molecule type" value="Genomic_DNA"/>
</dbReference>
<dbReference type="RefSeq" id="WP_181885684.1">
    <property type="nucleotide sequence ID" value="NZ_CP059472.1"/>
</dbReference>
<reference evidence="7" key="2">
    <citation type="submission" date="2020-07" db="EMBL/GenBank/DDBJ databases">
        <title>Flavobacterium sp. xlx-214.</title>
        <authorList>
            <person name="Yang C."/>
        </authorList>
    </citation>
    <scope>NUCLEOTIDE SEQUENCE [LARGE SCALE GENOMIC DNA]</scope>
    <source>
        <strain evidence="7">CX-624</strain>
    </source>
</reference>
<evidence type="ECO:0000313" key="5">
    <source>
        <dbReference type="EMBL" id="QMS99033.1"/>
    </source>
</evidence>
<accession>A0A7D7LUJ0</accession>
<dbReference type="PANTHER" id="PTHR43405">
    <property type="entry name" value="GLYCOSYL HYDROLASE DIGH"/>
    <property type="match status" value="1"/>
</dbReference>
<protein>
    <submittedName>
        <fullName evidence="5">Family 10 glycosylhydrolase</fullName>
    </submittedName>
</protein>
<evidence type="ECO:0000256" key="1">
    <source>
        <dbReference type="ARBA" id="ARBA00022729"/>
    </source>
</evidence>
<evidence type="ECO:0000256" key="2">
    <source>
        <dbReference type="SAM" id="SignalP"/>
    </source>
</evidence>
<dbReference type="Proteomes" id="UP000515349">
    <property type="component" value="Chromosome"/>
</dbReference>
<dbReference type="Gene3D" id="3.20.20.80">
    <property type="entry name" value="Glycosidases"/>
    <property type="match status" value="1"/>
</dbReference>
<gene>
    <name evidence="5" type="ORF">H1R16_03215</name>
    <name evidence="4" type="ORF">H2507_00060</name>
</gene>
<evidence type="ECO:0000313" key="6">
    <source>
        <dbReference type="Proteomes" id="UP000515349"/>
    </source>
</evidence>
<dbReference type="InterPro" id="IPR003790">
    <property type="entry name" value="GHL10"/>
</dbReference>
<keyword evidence="1 2" id="KW-0732">Signal</keyword>
<sequence>MNVRHLKLSLFLTVATVVSCATQQTDISSTSGAGSNGAVKNAPVKTVTAPVPVPVVLPEVKREFRGAWIATVANINWPTRNNLSSEQQKAEAIRLLDLLQDLNFNAVIFQARPSADALYNSSYEPWSYFLTGQTGKGPGYDPLEFWITESHKRGMELHVWLNPYRAFHTTGGAVTAESMVKRMPSEIVKLRNGTYWFDPANPKTQDHVSNVVKDIVKRYDIDGLHFDDYFYPYREYNGGKDFPDDKSWNTYLASGGTLSRADWRRGNVNKFIKRIYDEIKVEKNHVKFGISPFGIWKPGFPADITGSSQYDELFADAKLWLNEGWVDYFSPQLYWKEEGPQRFSSLLKWWDSENLRKRHLWPGLNTVGIKGVSDKSAEIVGQIKTSRNILKESDGEIHYSVAGLLQNPEMVNALKNGPYHDKALVPRTPWLKTTILDKPLLKYSNGGSTALVEWSAKDMQKVKRWVLYTRYGDQWETEILDLADRSRSLALNKAGKKLQAVTVRAVDRLGNESAYEVKSID</sequence>
<feature type="domain" description="Glycosyl hydrolase-like 10" evidence="3">
    <location>
        <begin position="63"/>
        <end position="369"/>
    </location>
</feature>
<dbReference type="SUPFAM" id="SSF51445">
    <property type="entry name" value="(Trans)glycosidases"/>
    <property type="match status" value="1"/>
</dbReference>
<evidence type="ECO:0000313" key="7">
    <source>
        <dbReference type="Proteomes" id="UP000539710"/>
    </source>
</evidence>
<dbReference type="InterPro" id="IPR017853">
    <property type="entry name" value="GH"/>
</dbReference>
<dbReference type="AlphaFoldDB" id="A0A7D7LUJ0"/>
<keyword evidence="7" id="KW-1185">Reference proteome</keyword>
<dbReference type="KEGG" id="cbau:H1R16_03215"/>
<name>A0A7D7LUJ0_9FLAO</name>
<dbReference type="PROSITE" id="PS51257">
    <property type="entry name" value="PROKAR_LIPOPROTEIN"/>
    <property type="match status" value="1"/>
</dbReference>
<evidence type="ECO:0000313" key="4">
    <source>
        <dbReference type="EMBL" id="MBA5245555.1"/>
    </source>
</evidence>
<dbReference type="PANTHER" id="PTHR43405:SF1">
    <property type="entry name" value="GLYCOSYL HYDROLASE DIGH"/>
    <property type="match status" value="1"/>
</dbReference>
<reference evidence="4" key="3">
    <citation type="submission" date="2020-07" db="EMBL/GenBank/DDBJ databases">
        <authorList>
            <person name="Yang C."/>
        </authorList>
    </citation>
    <scope>NUCLEOTIDE SEQUENCE</scope>
    <source>
        <strain evidence="4">Cx-624</strain>
    </source>
</reference>
<dbReference type="Proteomes" id="UP000539710">
    <property type="component" value="Unassembled WGS sequence"/>
</dbReference>
<dbReference type="Pfam" id="PF02638">
    <property type="entry name" value="GHL10"/>
    <property type="match status" value="1"/>
</dbReference>
<evidence type="ECO:0000259" key="3">
    <source>
        <dbReference type="Pfam" id="PF02638"/>
    </source>
</evidence>
<proteinExistence type="predicted"/>
<feature type="signal peptide" evidence="2">
    <location>
        <begin position="1"/>
        <end position="20"/>
    </location>
</feature>
<keyword evidence="4" id="KW-0378">Hydrolase</keyword>
<dbReference type="InterPro" id="IPR052177">
    <property type="entry name" value="Divisome_Glycosyl_Hydrolase"/>
</dbReference>
<dbReference type="EMBL" id="JACEUX010000001">
    <property type="protein sequence ID" value="MBA5245555.1"/>
    <property type="molecule type" value="Genomic_DNA"/>
</dbReference>
<organism evidence="5 6">
    <name type="scientific">Marnyiella aurantia</name>
    <dbReference type="NCBI Taxonomy" id="2758037"/>
    <lineage>
        <taxon>Bacteria</taxon>
        <taxon>Pseudomonadati</taxon>
        <taxon>Bacteroidota</taxon>
        <taxon>Flavobacteriia</taxon>
        <taxon>Flavobacteriales</taxon>
        <taxon>Weeksellaceae</taxon>
        <taxon>Marnyiella</taxon>
    </lineage>
</organism>
<feature type="chain" id="PRO_5044656271" evidence="2">
    <location>
        <begin position="21"/>
        <end position="521"/>
    </location>
</feature>
<dbReference type="GO" id="GO:0016787">
    <property type="term" value="F:hydrolase activity"/>
    <property type="evidence" value="ECO:0007669"/>
    <property type="project" value="UniProtKB-KW"/>
</dbReference>
<reference evidence="5 6" key="1">
    <citation type="submission" date="2020-07" db="EMBL/GenBank/DDBJ databases">
        <title>Chryseobacterium sp.cx-624.</title>
        <authorList>
            <person name="Yang C."/>
        </authorList>
    </citation>
    <scope>NUCLEOTIDE SEQUENCE [LARGE SCALE GENOMIC DNA]</scope>
    <source>
        <strain evidence="5">Cx-624</strain>
        <strain evidence="6">cx-624</strain>
    </source>
</reference>